<evidence type="ECO:0000313" key="4">
    <source>
        <dbReference type="EMBL" id="QHL89339.1"/>
    </source>
</evidence>
<dbReference type="GO" id="GO:0016747">
    <property type="term" value="F:acyltransferase activity, transferring groups other than amino-acyl groups"/>
    <property type="evidence" value="ECO:0007669"/>
    <property type="project" value="InterPro"/>
</dbReference>
<evidence type="ECO:0000313" key="5">
    <source>
        <dbReference type="Proteomes" id="UP000464214"/>
    </source>
</evidence>
<keyword evidence="5" id="KW-1185">Reference proteome</keyword>
<evidence type="ECO:0000259" key="3">
    <source>
        <dbReference type="PROSITE" id="PS51186"/>
    </source>
</evidence>
<dbReference type="Gene3D" id="3.40.630.30">
    <property type="match status" value="1"/>
</dbReference>
<dbReference type="Pfam" id="PF00583">
    <property type="entry name" value="Acetyltransf_1"/>
    <property type="match status" value="1"/>
</dbReference>
<sequence length="154" mass="17955">MTTDQSYSIRPYQPADQAQVMHLLQLNTPTYFAPEEEADLLHYLHHELEEYFVVEYQDKVVGCGGINFSEDKHTGKISWDILHPEYQGKGLGSQLLQFRISRLQSLEQVEHITVRTSQLVYPFYEKNGFALVEVVKDYWAPGFDLYSMRYTGKI</sequence>
<name>A0A6P1P4I1_9BACT</name>
<keyword evidence="2" id="KW-0012">Acyltransferase</keyword>
<dbReference type="CDD" id="cd04301">
    <property type="entry name" value="NAT_SF"/>
    <property type="match status" value="1"/>
</dbReference>
<dbReference type="Proteomes" id="UP000464214">
    <property type="component" value="Chromosome"/>
</dbReference>
<accession>A0A6P1P4I1</accession>
<gene>
    <name evidence="4" type="ORF">GU926_04355</name>
</gene>
<dbReference type="SUPFAM" id="SSF55729">
    <property type="entry name" value="Acyl-CoA N-acyltransferases (Nat)"/>
    <property type="match status" value="1"/>
</dbReference>
<proteinExistence type="predicted"/>
<dbReference type="InterPro" id="IPR016181">
    <property type="entry name" value="Acyl_CoA_acyltransferase"/>
</dbReference>
<feature type="domain" description="N-acetyltransferase" evidence="3">
    <location>
        <begin position="7"/>
        <end position="153"/>
    </location>
</feature>
<dbReference type="AlphaFoldDB" id="A0A6P1P4I1"/>
<keyword evidence="1 4" id="KW-0808">Transferase</keyword>
<organism evidence="4 5">
    <name type="scientific">Nibribacter ruber</name>
    <dbReference type="NCBI Taxonomy" id="2698458"/>
    <lineage>
        <taxon>Bacteria</taxon>
        <taxon>Pseudomonadati</taxon>
        <taxon>Bacteroidota</taxon>
        <taxon>Cytophagia</taxon>
        <taxon>Cytophagales</taxon>
        <taxon>Hymenobacteraceae</taxon>
        <taxon>Nibribacter</taxon>
    </lineage>
</organism>
<dbReference type="PANTHER" id="PTHR43420">
    <property type="entry name" value="ACETYLTRANSFERASE"/>
    <property type="match status" value="1"/>
</dbReference>
<dbReference type="PROSITE" id="PS51186">
    <property type="entry name" value="GNAT"/>
    <property type="match status" value="1"/>
</dbReference>
<dbReference type="EMBL" id="CP047897">
    <property type="protein sequence ID" value="QHL89339.1"/>
    <property type="molecule type" value="Genomic_DNA"/>
</dbReference>
<protein>
    <submittedName>
        <fullName evidence="4">GNAT family N-acetyltransferase</fullName>
    </submittedName>
</protein>
<reference evidence="4 5" key="1">
    <citation type="submission" date="2020-01" db="EMBL/GenBank/DDBJ databases">
        <authorList>
            <person name="Kim M."/>
        </authorList>
    </citation>
    <scope>NUCLEOTIDE SEQUENCE [LARGE SCALE GENOMIC DNA]</scope>
    <source>
        <strain evidence="4 5">BT10</strain>
    </source>
</reference>
<evidence type="ECO:0000256" key="1">
    <source>
        <dbReference type="ARBA" id="ARBA00022679"/>
    </source>
</evidence>
<dbReference type="InterPro" id="IPR000182">
    <property type="entry name" value="GNAT_dom"/>
</dbReference>
<evidence type="ECO:0000256" key="2">
    <source>
        <dbReference type="ARBA" id="ARBA00023315"/>
    </source>
</evidence>
<dbReference type="KEGG" id="nib:GU926_04355"/>
<dbReference type="InterPro" id="IPR050680">
    <property type="entry name" value="YpeA/RimI_acetyltransf"/>
</dbReference>